<dbReference type="REBASE" id="120708">
    <property type="entry name" value="Lmo370McrBCP"/>
</dbReference>
<evidence type="ECO:0008006" key="3">
    <source>
        <dbReference type="Google" id="ProtNLM"/>
    </source>
</evidence>
<organism evidence="1 2">
    <name type="scientific">Luteipulveratus mongoliensis</name>
    <dbReference type="NCBI Taxonomy" id="571913"/>
    <lineage>
        <taxon>Bacteria</taxon>
        <taxon>Bacillati</taxon>
        <taxon>Actinomycetota</taxon>
        <taxon>Actinomycetes</taxon>
        <taxon>Micrococcales</taxon>
        <taxon>Dermacoccaceae</taxon>
        <taxon>Luteipulveratus</taxon>
    </lineage>
</organism>
<accession>A0A0K1JQQ2</accession>
<gene>
    <name evidence="1" type="ORF">VV02_17560</name>
</gene>
<dbReference type="Pfam" id="PF10117">
    <property type="entry name" value="McrBC"/>
    <property type="match status" value="1"/>
</dbReference>
<dbReference type="STRING" id="571913.VV02_17560"/>
<name>A0A0K1JQQ2_9MICO</name>
<reference evidence="1 2" key="1">
    <citation type="submission" date="2015-03" db="EMBL/GenBank/DDBJ databases">
        <title>Luteipulveratus halotolerans sp. nov., a novel actinobacterium (Dermacoccaceae) from Sarawak, Malaysia.</title>
        <authorList>
            <person name="Juboi H."/>
            <person name="Basik A."/>
            <person name="Shamsul S.S."/>
            <person name="Arnold P."/>
            <person name="Schmitt E.K."/>
            <person name="Sanglier J.-J."/>
            <person name="Yeo T."/>
        </authorList>
    </citation>
    <scope>NUCLEOTIDE SEQUENCE [LARGE SCALE GENOMIC DNA]</scope>
    <source>
        <strain evidence="1 2">MN07-A0370</strain>
    </source>
</reference>
<evidence type="ECO:0000313" key="1">
    <source>
        <dbReference type="EMBL" id="AKU19051.1"/>
    </source>
</evidence>
<dbReference type="EMBL" id="CP011112">
    <property type="protein sequence ID" value="AKU19051.1"/>
    <property type="molecule type" value="Genomic_DNA"/>
</dbReference>
<dbReference type="Proteomes" id="UP000066480">
    <property type="component" value="Chromosome"/>
</dbReference>
<dbReference type="PANTHER" id="PTHR38733">
    <property type="entry name" value="PROTEIN MCRC"/>
    <property type="match status" value="1"/>
</dbReference>
<dbReference type="InterPro" id="IPR019292">
    <property type="entry name" value="McrC"/>
</dbReference>
<dbReference type="AlphaFoldDB" id="A0A0K1JQQ2"/>
<keyword evidence="2" id="KW-1185">Reference proteome</keyword>
<protein>
    <recommendedName>
        <fullName evidence="3">Restriction endonuclease</fullName>
    </recommendedName>
</protein>
<evidence type="ECO:0000313" key="2">
    <source>
        <dbReference type="Proteomes" id="UP000066480"/>
    </source>
</evidence>
<dbReference type="KEGG" id="lmoi:VV02_17560"/>
<dbReference type="PANTHER" id="PTHR38733:SF1">
    <property type="entry name" value="TYPE IV METHYL-DIRECTED RESTRICTION ENZYME ECOKMCRBC"/>
    <property type="match status" value="1"/>
</dbReference>
<sequence length="399" mass="43752">MDVDLLEHAESAPVRLPREARKALMSVAHGRVDIRATADPDRVVLVTGSWVGAISVPGLTLRIRPSAPMENLFTMFSAGIPGEGWGSDQIGWSSDADLVDGVAAFVLRSIDEATRRGLLHGYVSVEEDLNLIRGRLLVEQLATRPWAIAQPPCRYDDFTANIPENKLLRCAVRQVLTWPTLPPVVRRDGLRLLARFDGVDDTDARAHRDKIPVTRLNEHYGPSMDLARMALDGVAIRHMEGDQSAHTFLVDMDDLFRRWVTTEISQRLWPEIVVDEQPEHSLDVHDQLQFTPDMLLRRGSRAVLVGDVVYHLGSTPSGPSTDYFPLLTYASALGLGAGMLVYAQADEPPAPEMVVRSIGTRLISVPLRLSVPPARLAGSLDTLAELVRAVAAGALAPAR</sequence>
<proteinExistence type="predicted"/>